<dbReference type="InterPro" id="IPR002322">
    <property type="entry name" value="Cyt_c_III"/>
</dbReference>
<proteinExistence type="predicted"/>
<evidence type="ECO:0000256" key="6">
    <source>
        <dbReference type="PIRSR" id="PIRSR602322-1"/>
    </source>
</evidence>
<feature type="binding site" description="axial binding residue" evidence="6">
    <location>
        <position position="141"/>
    </location>
    <ligand>
        <name>heme c</name>
        <dbReference type="ChEBI" id="CHEBI:61717"/>
        <label>1</label>
    </ligand>
    <ligandPart>
        <name>Fe</name>
        <dbReference type="ChEBI" id="CHEBI:18248"/>
    </ligandPart>
</feature>
<dbReference type="AlphaFoldDB" id="A0A1V1PDG6"/>
<dbReference type="CDD" id="cd08168">
    <property type="entry name" value="Cytochrom_C3"/>
    <property type="match status" value="1"/>
</dbReference>
<feature type="binding site" description="axial binding residue" evidence="6">
    <location>
        <position position="62"/>
    </location>
    <ligand>
        <name>heme c</name>
        <dbReference type="ChEBI" id="CHEBI:61717"/>
        <label>1</label>
    </ligand>
    <ligandPart>
        <name>Fe</name>
        <dbReference type="ChEBI" id="CHEBI:18248"/>
    </ligandPart>
</feature>
<evidence type="ECO:0000256" key="2">
    <source>
        <dbReference type="ARBA" id="ARBA00022617"/>
    </source>
</evidence>
<evidence type="ECO:0000313" key="10">
    <source>
        <dbReference type="Proteomes" id="UP000189670"/>
    </source>
</evidence>
<comment type="caution">
    <text evidence="9">The sequence shown here is derived from an EMBL/GenBank/DDBJ whole genome shotgun (WGS) entry which is preliminary data.</text>
</comment>
<dbReference type="SUPFAM" id="SSF48695">
    <property type="entry name" value="Multiheme cytochromes"/>
    <property type="match status" value="1"/>
</dbReference>
<reference evidence="10" key="1">
    <citation type="submission" date="2012-11" db="EMBL/GenBank/DDBJ databases">
        <authorList>
            <person name="Lucero-Rivera Y.E."/>
            <person name="Tovar-Ramirez D."/>
        </authorList>
    </citation>
    <scope>NUCLEOTIDE SEQUENCE [LARGE SCALE GENOMIC DNA]</scope>
    <source>
        <strain evidence="10">Araruama</strain>
    </source>
</reference>
<feature type="binding site" description="covalent" evidence="6">
    <location>
        <position position="117"/>
    </location>
    <ligand>
        <name>heme c</name>
        <dbReference type="ChEBI" id="CHEBI:61717"/>
        <label>3</label>
    </ligand>
</feature>
<feature type="binding site" description="axial binding residue" evidence="6">
    <location>
        <position position="63"/>
    </location>
    <ligand>
        <name>heme c</name>
        <dbReference type="ChEBI" id="CHEBI:61717"/>
        <label>1</label>
    </ligand>
    <ligandPart>
        <name>Fe</name>
        <dbReference type="ChEBI" id="CHEBI:18248"/>
    </ligandPart>
</feature>
<evidence type="ECO:0000259" key="8">
    <source>
        <dbReference type="Pfam" id="PF02085"/>
    </source>
</evidence>
<dbReference type="Pfam" id="PF02085">
    <property type="entry name" value="Cytochrom_CIII"/>
    <property type="match status" value="1"/>
</dbReference>
<feature type="binding site" description="axial binding residue" evidence="6">
    <location>
        <position position="120"/>
    </location>
    <ligand>
        <name>heme c</name>
        <dbReference type="ChEBI" id="CHEBI:61717"/>
        <label>1</label>
    </ligand>
    <ligandPart>
        <name>Fe</name>
        <dbReference type="ChEBI" id="CHEBI:18248"/>
    </ligandPart>
</feature>
<feature type="binding site" description="covalent" evidence="6">
    <location>
        <position position="85"/>
    </location>
    <ligand>
        <name>heme c</name>
        <dbReference type="ChEBI" id="CHEBI:61717"/>
        <label>2</label>
    </ligand>
</feature>
<dbReference type="PRINTS" id="PR00609">
    <property type="entry name" value="CYTOCHROMEC3"/>
</dbReference>
<gene>
    <name evidence="9" type="ORF">OMM_07310</name>
</gene>
<feature type="signal peptide" evidence="7">
    <location>
        <begin position="1"/>
        <end position="22"/>
    </location>
</feature>
<feature type="domain" description="Class III cytochrome C" evidence="8">
    <location>
        <begin position="38"/>
        <end position="141"/>
    </location>
</feature>
<feature type="binding site" description="axial binding residue" evidence="6">
    <location>
        <position position="59"/>
    </location>
    <ligand>
        <name>heme c</name>
        <dbReference type="ChEBI" id="CHEBI:61717"/>
        <label>1</label>
    </ligand>
    <ligandPart>
        <name>Fe</name>
        <dbReference type="ChEBI" id="CHEBI:18248"/>
    </ligandPart>
</feature>
<accession>A0A1V1PDG6</accession>
<evidence type="ECO:0000256" key="3">
    <source>
        <dbReference type="ARBA" id="ARBA00022723"/>
    </source>
</evidence>
<dbReference type="GO" id="GO:0046872">
    <property type="term" value="F:metal ion binding"/>
    <property type="evidence" value="ECO:0007669"/>
    <property type="project" value="UniProtKB-KW"/>
</dbReference>
<feature type="binding site" description="covalent" evidence="6">
    <location>
        <position position="64"/>
    </location>
    <ligand>
        <name>heme c</name>
        <dbReference type="ChEBI" id="CHEBI:61717"/>
        <label>1</label>
    </ligand>
</feature>
<dbReference type="Proteomes" id="UP000189670">
    <property type="component" value="Unassembled WGS sequence"/>
</dbReference>
<evidence type="ECO:0000256" key="1">
    <source>
        <dbReference type="ARBA" id="ARBA00022448"/>
    </source>
</evidence>
<feature type="chain" id="PRO_5010706466" evidence="7">
    <location>
        <begin position="23"/>
        <end position="141"/>
    </location>
</feature>
<evidence type="ECO:0000313" key="9">
    <source>
        <dbReference type="EMBL" id="ETR72826.1"/>
    </source>
</evidence>
<protein>
    <submittedName>
        <fullName evidence="9">Cytochrome c3</fullName>
    </submittedName>
</protein>
<feature type="binding site" description="axial binding residue" evidence="6">
    <location>
        <position position="86"/>
    </location>
    <ligand>
        <name>heme c</name>
        <dbReference type="ChEBI" id="CHEBI:61717"/>
        <label>2</label>
    </ligand>
    <ligandPart>
        <name>Fe</name>
        <dbReference type="ChEBI" id="CHEBI:18248"/>
    </ligandPart>
</feature>
<evidence type="ECO:0000256" key="4">
    <source>
        <dbReference type="ARBA" id="ARBA00022982"/>
    </source>
</evidence>
<dbReference type="InterPro" id="IPR036280">
    <property type="entry name" value="Multihaem_cyt_sf"/>
</dbReference>
<keyword evidence="4" id="KW-0249">Electron transport</keyword>
<dbReference type="InterPro" id="IPR020942">
    <property type="entry name" value="Cyt_c_III_dom"/>
</dbReference>
<feature type="binding site" description="axial binding residue" evidence="6">
    <location>
        <position position="140"/>
    </location>
    <ligand>
        <name>heme c</name>
        <dbReference type="ChEBI" id="CHEBI:61717"/>
        <label>1</label>
    </ligand>
    <ligandPart>
        <name>Fe</name>
        <dbReference type="ChEBI" id="CHEBI:18248"/>
    </ligandPart>
</feature>
<name>A0A1V1PDG6_9BACT</name>
<feature type="binding site" description="axial binding residue" evidence="6">
    <location>
        <position position="51"/>
    </location>
    <ligand>
        <name>heme c</name>
        <dbReference type="ChEBI" id="CHEBI:61717"/>
        <label>1</label>
    </ligand>
    <ligandPart>
        <name>Fe</name>
        <dbReference type="ChEBI" id="CHEBI:18248"/>
    </ligandPart>
</feature>
<feature type="binding site" description="axial binding residue" evidence="6">
    <location>
        <position position="48"/>
    </location>
    <ligand>
        <name>heme c</name>
        <dbReference type="ChEBI" id="CHEBI:61717"/>
        <label>1</label>
    </ligand>
    <ligandPart>
        <name>Fe</name>
        <dbReference type="ChEBI" id="CHEBI:18248"/>
    </ligandPart>
</feature>
<feature type="binding site" description="axial binding residue" evidence="6">
    <location>
        <position position="137"/>
    </location>
    <ligand>
        <name>heme c</name>
        <dbReference type="ChEBI" id="CHEBI:61717"/>
        <label>4</label>
    </ligand>
    <ligandPart>
        <name>Fe</name>
        <dbReference type="ChEBI" id="CHEBI:18248"/>
    </ligandPart>
</feature>
<evidence type="ECO:0000256" key="5">
    <source>
        <dbReference type="ARBA" id="ARBA00023004"/>
    </source>
</evidence>
<comment type="cofactor">
    <cofactor evidence="6">
        <name>heme c</name>
        <dbReference type="ChEBI" id="CHEBI:61717"/>
    </cofactor>
    <text evidence="6">Binds 4 heme c groups covalently per monomer.</text>
</comment>
<sequence>MNKNKTVFLALILCSFAVIVYAGTTFNAVIPMNEPSYKHKKKIVEFTHKNHVSTYKLACGECHHDKAGKPVTLKHGDNVDRCVACHSQPGEIKGKKAKGMSGAEKRAYHANALHDKCRGCHKALKKSGKSKKAPTSCSKCH</sequence>
<keyword evidence="3 6" id="KW-0479">Metal-binding</keyword>
<evidence type="ECO:0000256" key="7">
    <source>
        <dbReference type="SAM" id="SignalP"/>
    </source>
</evidence>
<organism evidence="9 10">
    <name type="scientific">Candidatus Magnetoglobus multicellularis str. Araruama</name>
    <dbReference type="NCBI Taxonomy" id="890399"/>
    <lineage>
        <taxon>Bacteria</taxon>
        <taxon>Pseudomonadati</taxon>
        <taxon>Thermodesulfobacteriota</taxon>
        <taxon>Desulfobacteria</taxon>
        <taxon>Desulfobacterales</taxon>
        <taxon>Desulfobacteraceae</taxon>
        <taxon>Candidatus Magnetoglobus</taxon>
    </lineage>
</organism>
<dbReference type="GO" id="GO:0020037">
    <property type="term" value="F:heme binding"/>
    <property type="evidence" value="ECO:0007669"/>
    <property type="project" value="InterPro"/>
</dbReference>
<dbReference type="EMBL" id="ATBP01000109">
    <property type="protein sequence ID" value="ETR72826.1"/>
    <property type="molecule type" value="Genomic_DNA"/>
</dbReference>
<keyword evidence="5 6" id="KW-0408">Iron</keyword>
<dbReference type="Gene3D" id="3.90.10.10">
    <property type="entry name" value="Cytochrome C3"/>
    <property type="match status" value="1"/>
</dbReference>
<feature type="binding site" description="axial binding residue" evidence="6">
    <location>
        <position position="121"/>
    </location>
    <ligand>
        <name>heme c</name>
        <dbReference type="ChEBI" id="CHEBI:61717"/>
        <label>1</label>
    </ligand>
    <ligandPart>
        <name>Fe</name>
        <dbReference type="ChEBI" id="CHEBI:18248"/>
    </ligandPart>
</feature>
<keyword evidence="1" id="KW-0813">Transport</keyword>
<keyword evidence="7" id="KW-0732">Signal</keyword>
<dbReference type="GO" id="GO:0009055">
    <property type="term" value="F:electron transfer activity"/>
    <property type="evidence" value="ECO:0007669"/>
    <property type="project" value="InterPro"/>
</dbReference>
<keyword evidence="2 6" id="KW-0349">Heme</keyword>